<protein>
    <recommendedName>
        <fullName evidence="4">Avirulence D protein (AvrD)</fullName>
    </recommendedName>
</protein>
<keyword evidence="3" id="KW-1185">Reference proteome</keyword>
<comment type="caution">
    <text evidence="2">The sequence shown here is derived from an EMBL/GenBank/DDBJ whole genome shotgun (WGS) entry which is preliminary data.</text>
</comment>
<reference evidence="2" key="1">
    <citation type="submission" date="2023-02" db="EMBL/GenBank/DDBJ databases">
        <title>Actinokineospora globicatena NBRC 15670.</title>
        <authorList>
            <person name="Ichikawa N."/>
            <person name="Sato H."/>
            <person name="Tonouchi N."/>
        </authorList>
    </citation>
    <scope>NUCLEOTIDE SEQUENCE</scope>
    <source>
        <strain evidence="2">NBRC 15670</strain>
    </source>
</reference>
<evidence type="ECO:0000256" key="1">
    <source>
        <dbReference type="SAM" id="MobiDB-lite"/>
    </source>
</evidence>
<dbReference type="EMBL" id="BSSD01000001">
    <property type="protein sequence ID" value="GLW90029.1"/>
    <property type="molecule type" value="Genomic_DNA"/>
</dbReference>
<feature type="region of interest" description="Disordered" evidence="1">
    <location>
        <begin position="193"/>
        <end position="214"/>
    </location>
</feature>
<dbReference type="Pfam" id="PF05655">
    <property type="entry name" value="AvrD"/>
    <property type="match status" value="1"/>
</dbReference>
<accession>A0A9W6QK26</accession>
<gene>
    <name evidence="2" type="ORF">Aglo03_08450</name>
</gene>
<proteinExistence type="predicted"/>
<dbReference type="AlphaFoldDB" id="A0A9W6QK26"/>
<evidence type="ECO:0008006" key="4">
    <source>
        <dbReference type="Google" id="ProtNLM"/>
    </source>
</evidence>
<name>A0A9W6QK26_9PSEU</name>
<evidence type="ECO:0000313" key="2">
    <source>
        <dbReference type="EMBL" id="GLW90029.1"/>
    </source>
</evidence>
<sequence length="325" mass="34590">MTTSRSQIGLGKPIDALLGDRARRYFGNGFRQGVVRLGGADRPREHGGPPRASWSGSVEYPAPWSVKATGPQAVHLSTIDAYLLAISAASALLGAAPTAAGRAERPLGAAWVRRCVIKAGSAPIEDGLDRIPVAATRVNAAGDSAERIHHISVTVGNMLVTAEIDSGSAVGAASAVDLPRTYRTTISDLLDVETSPDSTEVSGTVSYDSGPGRESFPEIESRYPHSVTFAEAFADMLQLGQVGLYALDGFTRADSDTLWMRNTLYEATSPVRPRVPGERVTTEIRSPRVVSMRGRRWRVATLRSRRASMALSCSVAHALPEGPRG</sequence>
<organism evidence="2 3">
    <name type="scientific">Actinokineospora globicatena</name>
    <dbReference type="NCBI Taxonomy" id="103729"/>
    <lineage>
        <taxon>Bacteria</taxon>
        <taxon>Bacillati</taxon>
        <taxon>Actinomycetota</taxon>
        <taxon>Actinomycetes</taxon>
        <taxon>Pseudonocardiales</taxon>
        <taxon>Pseudonocardiaceae</taxon>
        <taxon>Actinokineospora</taxon>
    </lineage>
</organism>
<dbReference type="InterPro" id="IPR008799">
    <property type="entry name" value="Pseudomon_AvrD"/>
</dbReference>
<dbReference type="Proteomes" id="UP001165042">
    <property type="component" value="Unassembled WGS sequence"/>
</dbReference>
<feature type="compositionally biased region" description="Polar residues" evidence="1">
    <location>
        <begin position="195"/>
        <end position="207"/>
    </location>
</feature>
<evidence type="ECO:0000313" key="3">
    <source>
        <dbReference type="Proteomes" id="UP001165042"/>
    </source>
</evidence>
<dbReference type="RefSeq" id="WP_285607716.1">
    <property type="nucleotide sequence ID" value="NZ_BSSD01000001.1"/>
</dbReference>